<protein>
    <submittedName>
        <fullName evidence="2 3">Uncharacterized protein</fullName>
    </submittedName>
</protein>
<feature type="compositionally biased region" description="Low complexity" evidence="1">
    <location>
        <begin position="120"/>
        <end position="161"/>
    </location>
</feature>
<dbReference type="CTD" id="8240187"/>
<organism>
    <name type="scientific">Pediculus humanus subsp. corporis</name>
    <name type="common">Body louse</name>
    <dbReference type="NCBI Taxonomy" id="121224"/>
    <lineage>
        <taxon>Eukaryota</taxon>
        <taxon>Metazoa</taxon>
        <taxon>Ecdysozoa</taxon>
        <taxon>Arthropoda</taxon>
        <taxon>Hexapoda</taxon>
        <taxon>Insecta</taxon>
        <taxon>Pterygota</taxon>
        <taxon>Neoptera</taxon>
        <taxon>Paraneoptera</taxon>
        <taxon>Psocodea</taxon>
        <taxon>Troctomorpha</taxon>
        <taxon>Phthiraptera</taxon>
        <taxon>Anoplura</taxon>
        <taxon>Pediculidae</taxon>
        <taxon>Pediculus</taxon>
    </lineage>
</organism>
<feature type="compositionally biased region" description="Polar residues" evidence="1">
    <location>
        <begin position="101"/>
        <end position="119"/>
    </location>
</feature>
<keyword evidence="4" id="KW-1185">Reference proteome</keyword>
<dbReference type="EMBL" id="DS235152">
    <property type="protein sequence ID" value="EEB12604.1"/>
    <property type="molecule type" value="Genomic_DNA"/>
</dbReference>
<gene>
    <name evidence="3" type="primary">8240187</name>
    <name evidence="2" type="ORF">Phum_PHUM193520</name>
</gene>
<feature type="compositionally biased region" description="Basic and acidic residues" evidence="1">
    <location>
        <begin position="415"/>
        <end position="429"/>
    </location>
</feature>
<feature type="region of interest" description="Disordered" evidence="1">
    <location>
        <begin position="577"/>
        <end position="621"/>
    </location>
</feature>
<feature type="compositionally biased region" description="Low complexity" evidence="1">
    <location>
        <begin position="397"/>
        <end position="407"/>
    </location>
</feature>
<feature type="region of interest" description="Disordered" evidence="1">
    <location>
        <begin position="397"/>
        <end position="439"/>
    </location>
</feature>
<dbReference type="AlphaFoldDB" id="E0VGU8"/>
<dbReference type="KEGG" id="phu:Phum_PHUM193520"/>
<evidence type="ECO:0000313" key="3">
    <source>
        <dbReference type="EnsemblMetazoa" id="PHUM193520-PA"/>
    </source>
</evidence>
<sequence>MRRSRSNQNGGRHTPVVGITPSVTIHCYNRDKMPLLGQQVSSVSTPVSVHKDSFQNGRGSDSLSKKYKLGSSMMTYATNQPVPEIAHPPPTTMPVTTLLTSSHSGSNFQYQNNNNKSGVSSSLSSSSSPPAPAPSSGSSSGATTAAAAASSAPPTTSSSSSFSQQKYVKSMPSAVANAHSNLRFPLGSQSANNLVLDLNAVRGGPQTSQPSSNNNHNLCNNCTLAIQNDGDVSEIEGIDTSIIEESILETFQRIDAQHVSNSTDVEDEENKKMSIIENPLSSESVVLDRTHGDDVKTIPSSYQITGGDVSRSKDVGIHSMSTCSGSHGKSYGQQCSFNGFPSQYQSSHSQMSSEMMLLNNRVDELTKQLQSLEHSVASDIRLILNLLQQQVSEQRNQQQQQQQQQQQCNNVMESNRSELDSNDGFEKRGGGGGSHGVMQRSLSIPYGSIIAHSRKSPSMDLSQSWVGGQHGSHMRSSSDSNRFSSYQTDTDSIDGSNRNRLQPYFTKKDSSPSSNAAAAGVATPTTAGCYTNNKKQYHSKETLFAGDENYLKKITDPSSKSLSDTNVTILIDSTPSRSLSQPINMTTTTTQDATFEKMNEMRDDRKSGAYDATKEKDETKR</sequence>
<feature type="region of interest" description="Disordered" evidence="1">
    <location>
        <begin position="82"/>
        <end position="163"/>
    </location>
</feature>
<dbReference type="VEuPathDB" id="VectorBase:PHUM193520"/>
<accession>E0VGU8</accession>
<dbReference type="GeneID" id="8240187"/>
<feature type="compositionally biased region" description="Basic and acidic residues" evidence="1">
    <location>
        <begin position="594"/>
        <end position="621"/>
    </location>
</feature>
<dbReference type="RefSeq" id="XP_002425342.1">
    <property type="nucleotide sequence ID" value="XM_002425297.1"/>
</dbReference>
<dbReference type="InParanoid" id="E0VGU8"/>
<feature type="compositionally biased region" description="Polar residues" evidence="1">
    <location>
        <begin position="486"/>
        <end position="500"/>
    </location>
</feature>
<reference evidence="3" key="3">
    <citation type="submission" date="2021-02" db="UniProtKB">
        <authorList>
            <consortium name="EnsemblMetazoa"/>
        </authorList>
    </citation>
    <scope>IDENTIFICATION</scope>
    <source>
        <strain evidence="3">USDA</strain>
    </source>
</reference>
<reference evidence="2" key="1">
    <citation type="submission" date="2007-04" db="EMBL/GenBank/DDBJ databases">
        <title>Annotation of Pediculus humanus corporis strain USDA.</title>
        <authorList>
            <person name="Kirkness E."/>
            <person name="Hannick L."/>
            <person name="Hass B."/>
            <person name="Bruggner R."/>
            <person name="Lawson D."/>
            <person name="Bidwell S."/>
            <person name="Joardar V."/>
            <person name="Caler E."/>
            <person name="Walenz B."/>
            <person name="Inman J."/>
            <person name="Schobel S."/>
            <person name="Galinsky K."/>
            <person name="Amedeo P."/>
            <person name="Strausberg R."/>
        </authorList>
    </citation>
    <scope>NUCLEOTIDE SEQUENCE</scope>
    <source>
        <strain evidence="2">USDA</strain>
    </source>
</reference>
<dbReference type="EMBL" id="AAZO01002243">
    <property type="status" value="NOT_ANNOTATED_CDS"/>
    <property type="molecule type" value="Genomic_DNA"/>
</dbReference>
<proteinExistence type="predicted"/>
<evidence type="ECO:0000256" key="1">
    <source>
        <dbReference type="SAM" id="MobiDB-lite"/>
    </source>
</evidence>
<evidence type="ECO:0000313" key="4">
    <source>
        <dbReference type="Proteomes" id="UP000009046"/>
    </source>
</evidence>
<dbReference type="Proteomes" id="UP000009046">
    <property type="component" value="Unassembled WGS sequence"/>
</dbReference>
<name>E0VGU8_PEDHC</name>
<feature type="region of interest" description="Disordered" evidence="1">
    <location>
        <begin position="459"/>
        <end position="532"/>
    </location>
</feature>
<evidence type="ECO:0000313" key="2">
    <source>
        <dbReference type="EMBL" id="EEB12604.1"/>
    </source>
</evidence>
<feature type="compositionally biased region" description="Low complexity" evidence="1">
    <location>
        <begin position="474"/>
        <end position="485"/>
    </location>
</feature>
<dbReference type="HOGENOM" id="CLU_440270_0_0_1"/>
<feature type="compositionally biased region" description="Polar residues" evidence="1">
    <location>
        <begin position="577"/>
        <end position="593"/>
    </location>
</feature>
<feature type="compositionally biased region" description="Low complexity" evidence="1">
    <location>
        <begin position="511"/>
        <end position="528"/>
    </location>
</feature>
<dbReference type="EnsemblMetazoa" id="PHUM193520-RA">
    <property type="protein sequence ID" value="PHUM193520-PA"/>
    <property type="gene ID" value="PHUM193520"/>
</dbReference>
<reference evidence="2" key="2">
    <citation type="submission" date="2007-04" db="EMBL/GenBank/DDBJ databases">
        <title>The genome of the human body louse.</title>
        <authorList>
            <consortium name="The Human Body Louse Genome Consortium"/>
            <person name="Kirkness E."/>
            <person name="Walenz B."/>
            <person name="Hass B."/>
            <person name="Bruggner R."/>
            <person name="Strausberg R."/>
        </authorList>
    </citation>
    <scope>NUCLEOTIDE SEQUENCE</scope>
    <source>
        <strain evidence="2">USDA</strain>
    </source>
</reference>